<evidence type="ECO:0000313" key="2">
    <source>
        <dbReference type="Proteomes" id="UP001595616"/>
    </source>
</evidence>
<dbReference type="EMBL" id="JBHRYQ010000001">
    <property type="protein sequence ID" value="MFC3809275.1"/>
    <property type="molecule type" value="Genomic_DNA"/>
</dbReference>
<dbReference type="Gene3D" id="3.10.180.10">
    <property type="entry name" value="2,3-Dihydroxybiphenyl 1,2-Dioxygenase, domain 1"/>
    <property type="match status" value="1"/>
</dbReference>
<evidence type="ECO:0000313" key="1">
    <source>
        <dbReference type="EMBL" id="MFC3809275.1"/>
    </source>
</evidence>
<dbReference type="Proteomes" id="UP001595616">
    <property type="component" value="Unassembled WGS sequence"/>
</dbReference>
<dbReference type="InterPro" id="IPR029068">
    <property type="entry name" value="Glyas_Bleomycin-R_OHBP_Dase"/>
</dbReference>
<keyword evidence="2" id="KW-1185">Reference proteome</keyword>
<comment type="caution">
    <text evidence="1">The sequence shown here is derived from an EMBL/GenBank/DDBJ whole genome shotgun (WGS) entry which is preliminary data.</text>
</comment>
<organism evidence="1 2">
    <name type="scientific">Lacihabitans lacunae</name>
    <dbReference type="NCBI Taxonomy" id="1028214"/>
    <lineage>
        <taxon>Bacteria</taxon>
        <taxon>Pseudomonadati</taxon>
        <taxon>Bacteroidota</taxon>
        <taxon>Cytophagia</taxon>
        <taxon>Cytophagales</taxon>
        <taxon>Leadbetterellaceae</taxon>
        <taxon>Lacihabitans</taxon>
    </lineage>
</organism>
<proteinExistence type="predicted"/>
<accession>A0ABV7YSD2</accession>
<sequence>MEIKFKSLIPFLGCRDFNVSRGFYKAMGFEEIVIEPKMSLFKINENRSFYLQDAYVKDWIDNTMLFWEVENLEKVQEHIKSLDLEQQFEGVRVSEIRFDVWGNEFFVHDPAGILWHIGEFK</sequence>
<reference evidence="2" key="1">
    <citation type="journal article" date="2019" name="Int. J. Syst. Evol. Microbiol.">
        <title>The Global Catalogue of Microorganisms (GCM) 10K type strain sequencing project: providing services to taxonomists for standard genome sequencing and annotation.</title>
        <authorList>
            <consortium name="The Broad Institute Genomics Platform"/>
            <consortium name="The Broad Institute Genome Sequencing Center for Infectious Disease"/>
            <person name="Wu L."/>
            <person name="Ma J."/>
        </authorList>
    </citation>
    <scope>NUCLEOTIDE SEQUENCE [LARGE SCALE GENOMIC DNA]</scope>
    <source>
        <strain evidence="2">CECT 7956</strain>
    </source>
</reference>
<dbReference type="RefSeq" id="WP_379834103.1">
    <property type="nucleotide sequence ID" value="NZ_JBHRYQ010000001.1"/>
</dbReference>
<gene>
    <name evidence="1" type="ORF">ACFOOI_01295</name>
</gene>
<dbReference type="SUPFAM" id="SSF54593">
    <property type="entry name" value="Glyoxalase/Bleomycin resistance protein/Dihydroxybiphenyl dioxygenase"/>
    <property type="match status" value="1"/>
</dbReference>
<protein>
    <submittedName>
        <fullName evidence="1">Glyoxalase</fullName>
    </submittedName>
</protein>
<name>A0ABV7YSD2_9BACT</name>